<sequence length="307" mass="34648">QMQPIPNLDITAVPVLGAESVCIAQLICKILFVNEITRSPSLSISIASSENRINESEMSSDESEFAVDYKLFVKTADGILLPAKWFKESVSTVNKFLSFIYNKILLVTKNNTIMLSDYSVTFKMQRETGAGTQLVDKQDFIKFKSEYTKLAARKSDIGIYVTIAQPSESDLSEYEERLSNYKNNNQIPNVSSLSLHDKEIAKIVLTIRNNKGLVIVEDPPTHLLFSYAIQLQAQFTQLLLLQVQQSPLLSQVQLSQLLLQRHSQLILSPFPLQQTPFLPSPQLPPQYNWALGSQTFQSHQPTSYNPY</sequence>
<organism evidence="1 2">
    <name type="scientific">Scutellospora calospora</name>
    <dbReference type="NCBI Taxonomy" id="85575"/>
    <lineage>
        <taxon>Eukaryota</taxon>
        <taxon>Fungi</taxon>
        <taxon>Fungi incertae sedis</taxon>
        <taxon>Mucoromycota</taxon>
        <taxon>Glomeromycotina</taxon>
        <taxon>Glomeromycetes</taxon>
        <taxon>Diversisporales</taxon>
        <taxon>Gigasporaceae</taxon>
        <taxon>Scutellospora</taxon>
    </lineage>
</organism>
<evidence type="ECO:0000313" key="1">
    <source>
        <dbReference type="EMBL" id="CAG8523440.1"/>
    </source>
</evidence>
<protein>
    <submittedName>
        <fullName evidence="1">7982_t:CDS:1</fullName>
    </submittedName>
</protein>
<keyword evidence="2" id="KW-1185">Reference proteome</keyword>
<proteinExistence type="predicted"/>
<gene>
    <name evidence="1" type="ORF">SCALOS_LOCUS4162</name>
</gene>
<comment type="caution">
    <text evidence="1">The sequence shown here is derived from an EMBL/GenBank/DDBJ whole genome shotgun (WGS) entry which is preliminary data.</text>
</comment>
<reference evidence="1" key="1">
    <citation type="submission" date="2021-06" db="EMBL/GenBank/DDBJ databases">
        <authorList>
            <person name="Kallberg Y."/>
            <person name="Tangrot J."/>
            <person name="Rosling A."/>
        </authorList>
    </citation>
    <scope>NUCLEOTIDE SEQUENCE</scope>
    <source>
        <strain evidence="1">AU212A</strain>
    </source>
</reference>
<accession>A0ACA9LD23</accession>
<dbReference type="Proteomes" id="UP000789860">
    <property type="component" value="Unassembled WGS sequence"/>
</dbReference>
<feature type="non-terminal residue" evidence="1">
    <location>
        <position position="1"/>
    </location>
</feature>
<dbReference type="EMBL" id="CAJVPM010005386">
    <property type="protein sequence ID" value="CAG8523440.1"/>
    <property type="molecule type" value="Genomic_DNA"/>
</dbReference>
<evidence type="ECO:0000313" key="2">
    <source>
        <dbReference type="Proteomes" id="UP000789860"/>
    </source>
</evidence>
<name>A0ACA9LD23_9GLOM</name>